<reference evidence="1 2" key="1">
    <citation type="submission" date="2023-02" db="EMBL/GenBank/DDBJ databases">
        <title>LHISI_Scaffold_Assembly.</title>
        <authorList>
            <person name="Stuart O.P."/>
            <person name="Cleave R."/>
            <person name="Magrath M.J.L."/>
            <person name="Mikheyev A.S."/>
        </authorList>
    </citation>
    <scope>NUCLEOTIDE SEQUENCE [LARGE SCALE GENOMIC DNA]</scope>
    <source>
        <strain evidence="1">Daus_M_001</strain>
        <tissue evidence="1">Leg muscle</tissue>
    </source>
</reference>
<dbReference type="SUPFAM" id="SSF56672">
    <property type="entry name" value="DNA/RNA polymerases"/>
    <property type="match status" value="1"/>
</dbReference>
<protein>
    <submittedName>
        <fullName evidence="1">Uncharacterized protein</fullName>
    </submittedName>
</protein>
<sequence length="236" mass="26916">MRLPLFWTQLCQIRDGGIALVAFTSRLLSDTVIKFSTRGKVALECLHGIKNFVSYLDSRDFVLYTRLWIAMVAFMMRYFKSSEDIVSDTLSRIRVLARISPQSCTCFDFTAVVYFSDFTAVVYLLGFHRSRVLAWISPQSCTCSDFTAVVYLLGFHRSRCLWSVRDAKHEETNNCVVWDGERAVVVADPIQQQHARREAGVYKVAANTHDTRQLEKGPEALQANIQHHRAGAEDTH</sequence>
<dbReference type="Proteomes" id="UP001159363">
    <property type="component" value="Chromosome 12"/>
</dbReference>
<proteinExistence type="predicted"/>
<evidence type="ECO:0000313" key="1">
    <source>
        <dbReference type="EMBL" id="KAJ8869466.1"/>
    </source>
</evidence>
<accession>A0ABQ9GAP7</accession>
<evidence type="ECO:0000313" key="2">
    <source>
        <dbReference type="Proteomes" id="UP001159363"/>
    </source>
</evidence>
<dbReference type="InterPro" id="IPR043502">
    <property type="entry name" value="DNA/RNA_pol_sf"/>
</dbReference>
<comment type="caution">
    <text evidence="1">The sequence shown here is derived from an EMBL/GenBank/DDBJ whole genome shotgun (WGS) entry which is preliminary data.</text>
</comment>
<organism evidence="1 2">
    <name type="scientific">Dryococelus australis</name>
    <dbReference type="NCBI Taxonomy" id="614101"/>
    <lineage>
        <taxon>Eukaryota</taxon>
        <taxon>Metazoa</taxon>
        <taxon>Ecdysozoa</taxon>
        <taxon>Arthropoda</taxon>
        <taxon>Hexapoda</taxon>
        <taxon>Insecta</taxon>
        <taxon>Pterygota</taxon>
        <taxon>Neoptera</taxon>
        <taxon>Polyneoptera</taxon>
        <taxon>Phasmatodea</taxon>
        <taxon>Verophasmatodea</taxon>
        <taxon>Anareolatae</taxon>
        <taxon>Phasmatidae</taxon>
        <taxon>Eurycanthinae</taxon>
        <taxon>Dryococelus</taxon>
    </lineage>
</organism>
<dbReference type="EMBL" id="JARBHB010000013">
    <property type="protein sequence ID" value="KAJ8869466.1"/>
    <property type="molecule type" value="Genomic_DNA"/>
</dbReference>
<gene>
    <name evidence="1" type="ORF">PR048_028457</name>
</gene>
<keyword evidence="2" id="KW-1185">Reference proteome</keyword>
<name>A0ABQ9GAP7_9NEOP</name>